<dbReference type="GO" id="GO:0032196">
    <property type="term" value="P:transposition"/>
    <property type="evidence" value="ECO:0007669"/>
    <property type="project" value="UniProtKB-KW"/>
</dbReference>
<sequence>MYLTQKNQLRNLGKVEFLALKELCRLSKNLYNVGLYNVRQYFFEERKHLRYESAYHLCKENENYQALNTDIAQQTLKVVDRTFNGFFGLIKAVRSGTYQQKVKLPHYLPKDGYFVLIIPRIKVKDGKFKVPMSPAFKKQFGEVVINFPERLNSDTIKEVRIHPKYDARFFEVEYISRSDNEPVETIPDSSLAIDFGLDNLATCVDTNGASFIVDGRKLKSINQWFNKENARLQSIKDRQKIQRLTERQARLYVNRSNKVRDYLNKAARLIIDHCINAKIECLIVGFNLGMKQDINLGSRTNQNFVQIPFFSLRNKLKSLCERYGLQYKEQEESYTSKSSYLDGDNLPIYNADKPATYQFSGKRVKRGLYRSKEGHLINADANGAANIGKKSKQNGFTGLSRGCLAQPLRIKVY</sequence>
<evidence type="ECO:0000256" key="4">
    <source>
        <dbReference type="ARBA" id="ARBA00023172"/>
    </source>
</evidence>
<dbReference type="Pfam" id="PF07282">
    <property type="entry name" value="Cas12f1-like_TNB"/>
    <property type="match status" value="1"/>
</dbReference>
<dbReference type="NCBIfam" id="NF040570">
    <property type="entry name" value="guided_TnpB"/>
    <property type="match status" value="1"/>
</dbReference>
<evidence type="ECO:0000259" key="6">
    <source>
        <dbReference type="Pfam" id="PF07282"/>
    </source>
</evidence>
<proteinExistence type="inferred from homology"/>
<reference evidence="7 8" key="1">
    <citation type="journal article" date="2015" name="Genome Announc.">
        <title>Draft Genome Sequence of Cyanobacterium Hassallia byssoidea Strain VB512170, Isolated from Monuments in India.</title>
        <authorList>
            <person name="Singh D."/>
            <person name="Chandrababunaidu M.M."/>
            <person name="Panda A."/>
            <person name="Sen D."/>
            <person name="Bhattacharyya S."/>
            <person name="Adhikary S.P."/>
            <person name="Tripathy S."/>
        </authorList>
    </citation>
    <scope>NUCLEOTIDE SEQUENCE [LARGE SCALE GENOMIC DNA]</scope>
    <source>
        <strain evidence="7 8">VB512170</strain>
    </source>
</reference>
<organism evidence="7 8">
    <name type="scientific">Hassallia byssoidea VB512170</name>
    <dbReference type="NCBI Taxonomy" id="1304833"/>
    <lineage>
        <taxon>Bacteria</taxon>
        <taxon>Bacillati</taxon>
        <taxon>Cyanobacteriota</taxon>
        <taxon>Cyanophyceae</taxon>
        <taxon>Nostocales</taxon>
        <taxon>Tolypothrichaceae</taxon>
        <taxon>Hassallia</taxon>
    </lineage>
</organism>
<name>A0A846H7Z5_9CYAN</name>
<dbReference type="NCBIfam" id="TIGR01766">
    <property type="entry name" value="IS200/IS605 family accessory protein TnpB-like domain"/>
    <property type="match status" value="1"/>
</dbReference>
<comment type="similarity">
    <text evidence="1">In the C-terminal section; belongs to the transposase 35 family.</text>
</comment>
<evidence type="ECO:0000256" key="1">
    <source>
        <dbReference type="ARBA" id="ARBA00008761"/>
    </source>
</evidence>
<comment type="caution">
    <text evidence="7">The sequence shown here is derived from an EMBL/GenBank/DDBJ whole genome shotgun (WGS) entry which is preliminary data.</text>
</comment>
<keyword evidence="8" id="KW-1185">Reference proteome</keyword>
<dbReference type="Pfam" id="PF01385">
    <property type="entry name" value="OrfB_IS605"/>
    <property type="match status" value="1"/>
</dbReference>
<keyword evidence="4" id="KW-0233">DNA recombination</keyword>
<feature type="domain" description="Probable transposase IS891/IS1136/IS1341" evidence="5">
    <location>
        <begin position="180"/>
        <end position="285"/>
    </location>
</feature>
<evidence type="ECO:0000313" key="8">
    <source>
        <dbReference type="Proteomes" id="UP000031549"/>
    </source>
</evidence>
<keyword evidence="3" id="KW-0238">DNA-binding</keyword>
<evidence type="ECO:0000256" key="3">
    <source>
        <dbReference type="ARBA" id="ARBA00023125"/>
    </source>
</evidence>
<dbReference type="EMBL" id="JTCM02000028">
    <property type="protein sequence ID" value="NEU73737.1"/>
    <property type="molecule type" value="Genomic_DNA"/>
</dbReference>
<evidence type="ECO:0000259" key="5">
    <source>
        <dbReference type="Pfam" id="PF01385"/>
    </source>
</evidence>
<dbReference type="InterPro" id="IPR010095">
    <property type="entry name" value="Cas12f1-like_TNB"/>
</dbReference>
<dbReference type="GO" id="GO:0006310">
    <property type="term" value="P:DNA recombination"/>
    <property type="evidence" value="ECO:0007669"/>
    <property type="project" value="UniProtKB-KW"/>
</dbReference>
<accession>A0A846H7Z5</accession>
<dbReference type="AlphaFoldDB" id="A0A846H7Z5"/>
<feature type="domain" description="Cas12f1-like TNB" evidence="6">
    <location>
        <begin position="309"/>
        <end position="387"/>
    </location>
</feature>
<dbReference type="InterPro" id="IPR001959">
    <property type="entry name" value="Transposase"/>
</dbReference>
<evidence type="ECO:0000313" key="7">
    <source>
        <dbReference type="EMBL" id="NEU73737.1"/>
    </source>
</evidence>
<protein>
    <submittedName>
        <fullName evidence="7">IS200/IS605 family element transposase accessory protein TnpB</fullName>
    </submittedName>
</protein>
<dbReference type="Proteomes" id="UP000031549">
    <property type="component" value="Unassembled WGS sequence"/>
</dbReference>
<keyword evidence="2" id="KW-0815">Transposition</keyword>
<evidence type="ECO:0000256" key="2">
    <source>
        <dbReference type="ARBA" id="ARBA00022578"/>
    </source>
</evidence>
<gene>
    <name evidence="7" type="primary">tnpB</name>
    <name evidence="7" type="ORF">PI95_014500</name>
</gene>
<dbReference type="GO" id="GO:0003677">
    <property type="term" value="F:DNA binding"/>
    <property type="evidence" value="ECO:0007669"/>
    <property type="project" value="UniProtKB-KW"/>
</dbReference>
<dbReference type="RefSeq" id="WP_039754817.1">
    <property type="nucleotide sequence ID" value="NZ_JTCM02000028.1"/>
</dbReference>